<gene>
    <name evidence="1" type="ORF">QCA50_013524</name>
</gene>
<evidence type="ECO:0000313" key="1">
    <source>
        <dbReference type="EMBL" id="KAK7683262.1"/>
    </source>
</evidence>
<name>A0AAW0G131_9APHY</name>
<organism evidence="1 2">
    <name type="scientific">Cerrena zonata</name>
    <dbReference type="NCBI Taxonomy" id="2478898"/>
    <lineage>
        <taxon>Eukaryota</taxon>
        <taxon>Fungi</taxon>
        <taxon>Dikarya</taxon>
        <taxon>Basidiomycota</taxon>
        <taxon>Agaricomycotina</taxon>
        <taxon>Agaricomycetes</taxon>
        <taxon>Polyporales</taxon>
        <taxon>Cerrenaceae</taxon>
        <taxon>Cerrena</taxon>
    </lineage>
</organism>
<sequence length="457" mass="53051">MNTRTLNIWLDTPHIDSIMEIADILWNTETPLYGDVHRMPEYWTTASDIQSLASSRSAETRYQDTIHIPKTKTRSNATMSIDATSDSKESTYDSISSASECEKLIDDRENHRTLLPKLPIEVWEIIIDYMADILDENRARDLAYCARVGQAWLPRAQMRLFSFVDVYLKNKWPSVRYAIRQKPFLRQYINSFQADYEEIPRPTTLLTTFHMCNLQQCIIDGLDLATAHPSLYRFPSSAVSLRRLELMNCNTKNLNQLCRFLTSFKSLSTLILTWSSLVTSLDRPDFSHLQFNRSKCSLQTLAIRFTKPITSQSALVNSFIRSSPFVTHLKHLIFTWYPSYHEFSSIRKVTALLRHCRRSLEEITLILGSYWTTFIKFDTLFGYANNGLPNRRLTKSEEEKFTEQAGHLDSLLSHKSFRSLRKLRIRIHVQNPPEFPKLRARKVEVDISHRLGAGIPT</sequence>
<dbReference type="SUPFAM" id="SSF52047">
    <property type="entry name" value="RNI-like"/>
    <property type="match status" value="1"/>
</dbReference>
<accession>A0AAW0G131</accession>
<dbReference type="EMBL" id="JASBNA010000031">
    <property type="protein sequence ID" value="KAK7683262.1"/>
    <property type="molecule type" value="Genomic_DNA"/>
</dbReference>
<protein>
    <recommendedName>
        <fullName evidence="3">F-box domain-containing protein</fullName>
    </recommendedName>
</protein>
<dbReference type="AlphaFoldDB" id="A0AAW0G131"/>
<dbReference type="Gene3D" id="3.80.10.10">
    <property type="entry name" value="Ribonuclease Inhibitor"/>
    <property type="match status" value="1"/>
</dbReference>
<dbReference type="Proteomes" id="UP001385951">
    <property type="component" value="Unassembled WGS sequence"/>
</dbReference>
<keyword evidence="2" id="KW-1185">Reference proteome</keyword>
<dbReference type="InterPro" id="IPR032675">
    <property type="entry name" value="LRR_dom_sf"/>
</dbReference>
<evidence type="ECO:0000313" key="2">
    <source>
        <dbReference type="Proteomes" id="UP001385951"/>
    </source>
</evidence>
<evidence type="ECO:0008006" key="3">
    <source>
        <dbReference type="Google" id="ProtNLM"/>
    </source>
</evidence>
<proteinExistence type="predicted"/>
<comment type="caution">
    <text evidence="1">The sequence shown here is derived from an EMBL/GenBank/DDBJ whole genome shotgun (WGS) entry which is preliminary data.</text>
</comment>
<reference evidence="1 2" key="1">
    <citation type="submission" date="2022-09" db="EMBL/GenBank/DDBJ databases">
        <authorList>
            <person name="Palmer J.M."/>
        </authorList>
    </citation>
    <scope>NUCLEOTIDE SEQUENCE [LARGE SCALE GENOMIC DNA]</scope>
    <source>
        <strain evidence="1 2">DSM 7382</strain>
    </source>
</reference>